<protein>
    <submittedName>
        <fullName evidence="1">Uncharacterized protein</fullName>
    </submittedName>
</protein>
<name>A0A0M2UQH3_9BACT</name>
<keyword evidence="2" id="KW-1185">Reference proteome</keyword>
<evidence type="ECO:0000313" key="1">
    <source>
        <dbReference type="EMBL" id="KKO18348.1"/>
    </source>
</evidence>
<dbReference type="EMBL" id="LAQJ01000278">
    <property type="protein sequence ID" value="KKO18348.1"/>
    <property type="molecule type" value="Genomic_DNA"/>
</dbReference>
<proteinExistence type="predicted"/>
<dbReference type="AlphaFoldDB" id="A0A0M2UQH3"/>
<sequence length="151" mass="17834">MGKKIRIFDYPQFAQGLRDELIAHAKKIASENNLSIQYLPKKNFRQEECIAEVLKRHGTHPGLVHIFSVQESCASYTPWHDKNTHKTFLKYDPSGRCLHYYFYFIHEILGLCYVRVPTWIPFRLQVYFNGHNWLGEQKGSPRNRKGSNLYC</sequence>
<dbReference type="Proteomes" id="UP000034954">
    <property type="component" value="Unassembled WGS sequence"/>
</dbReference>
<evidence type="ECO:0000313" key="2">
    <source>
        <dbReference type="Proteomes" id="UP000034954"/>
    </source>
</evidence>
<gene>
    <name evidence="1" type="ORF">BROFUL_02947</name>
</gene>
<reference evidence="1 2" key="1">
    <citation type="journal article" date="2013" name="BMC Microbiol.">
        <title>Identification of the type II cytochrome c maturation pathway in anammox bacteria by comparative genomics.</title>
        <authorList>
            <person name="Ferousi C."/>
            <person name="Speth D.R."/>
            <person name="Reimann J."/>
            <person name="Op den Camp H.J."/>
            <person name="Allen J.W."/>
            <person name="Keltjens J.T."/>
            <person name="Jetten M.S."/>
        </authorList>
    </citation>
    <scope>NUCLEOTIDE SEQUENCE [LARGE SCALE GENOMIC DNA]</scope>
    <source>
        <strain evidence="1">RU1</strain>
    </source>
</reference>
<organism evidence="1 2">
    <name type="scientific">Candidatus Brocadia fulgida</name>
    <dbReference type="NCBI Taxonomy" id="380242"/>
    <lineage>
        <taxon>Bacteria</taxon>
        <taxon>Pseudomonadati</taxon>
        <taxon>Planctomycetota</taxon>
        <taxon>Candidatus Brocadiia</taxon>
        <taxon>Candidatus Brocadiales</taxon>
        <taxon>Candidatus Brocadiaceae</taxon>
        <taxon>Candidatus Brocadia</taxon>
    </lineage>
</organism>
<comment type="caution">
    <text evidence="1">The sequence shown here is derived from an EMBL/GenBank/DDBJ whole genome shotgun (WGS) entry which is preliminary data.</text>
</comment>
<accession>A0A0M2UQH3</accession>